<keyword evidence="3" id="KW-1185">Reference proteome</keyword>
<reference evidence="2 3" key="1">
    <citation type="submission" date="2019-06" db="EMBL/GenBank/DDBJ databases">
        <title>Whole genome shotgun sequence of Zoogloea ramigera NBRC 15342.</title>
        <authorList>
            <person name="Hosoyama A."/>
            <person name="Uohara A."/>
            <person name="Ohji S."/>
            <person name="Ichikawa N."/>
        </authorList>
    </citation>
    <scope>NUCLEOTIDE SEQUENCE [LARGE SCALE GENOMIC DNA]</scope>
    <source>
        <strain evidence="2 3">NBRC 15342</strain>
    </source>
</reference>
<feature type="chain" id="PRO_5021294425" description="Lipoprotein" evidence="1">
    <location>
        <begin position="23"/>
        <end position="152"/>
    </location>
</feature>
<dbReference type="RefSeq" id="WP_141354853.1">
    <property type="nucleotide sequence ID" value="NZ_BJNV01000097.1"/>
</dbReference>
<organism evidence="2 3">
    <name type="scientific">Zoogloea ramigera</name>
    <dbReference type="NCBI Taxonomy" id="350"/>
    <lineage>
        <taxon>Bacteria</taxon>
        <taxon>Pseudomonadati</taxon>
        <taxon>Pseudomonadota</taxon>
        <taxon>Betaproteobacteria</taxon>
        <taxon>Rhodocyclales</taxon>
        <taxon>Zoogloeaceae</taxon>
        <taxon>Zoogloea</taxon>
    </lineage>
</organism>
<dbReference type="PROSITE" id="PS51257">
    <property type="entry name" value="PROKAR_LIPOPROTEIN"/>
    <property type="match status" value="1"/>
</dbReference>
<evidence type="ECO:0000256" key="1">
    <source>
        <dbReference type="SAM" id="SignalP"/>
    </source>
</evidence>
<gene>
    <name evidence="2" type="ORF">ZRA01_36210</name>
</gene>
<dbReference type="EMBL" id="BJNV01000097">
    <property type="protein sequence ID" value="GEC97548.1"/>
    <property type="molecule type" value="Genomic_DNA"/>
</dbReference>
<keyword evidence="1" id="KW-0732">Signal</keyword>
<comment type="caution">
    <text evidence="2">The sequence shown here is derived from an EMBL/GenBank/DDBJ whole genome shotgun (WGS) entry which is preliminary data.</text>
</comment>
<evidence type="ECO:0008006" key="4">
    <source>
        <dbReference type="Google" id="ProtNLM"/>
    </source>
</evidence>
<sequence>MSRTRLLNALLLPILLLLVGCAAQPRQVYPGTRLSPDREARISTDSQSKYGAIAPGFDRKIYLTKINGESLSDMKAVFGGQMHPYPTEAYVLPGRQELDVRYVHMNGYADGQLWFDAQAGKEYRVRYRINAYSVLFWVEDVEQGAQVGGFRE</sequence>
<evidence type="ECO:0000313" key="2">
    <source>
        <dbReference type="EMBL" id="GEC97548.1"/>
    </source>
</evidence>
<name>A0A4Y4CX99_ZOORA</name>
<proteinExistence type="predicted"/>
<dbReference type="Proteomes" id="UP000318422">
    <property type="component" value="Unassembled WGS sequence"/>
</dbReference>
<protein>
    <recommendedName>
        <fullName evidence="4">Lipoprotein</fullName>
    </recommendedName>
</protein>
<feature type="signal peptide" evidence="1">
    <location>
        <begin position="1"/>
        <end position="22"/>
    </location>
</feature>
<evidence type="ECO:0000313" key="3">
    <source>
        <dbReference type="Proteomes" id="UP000318422"/>
    </source>
</evidence>
<accession>A0A4Y4CX99</accession>
<dbReference type="AlphaFoldDB" id="A0A4Y4CX99"/>